<evidence type="ECO:0000313" key="4">
    <source>
        <dbReference type="Proteomes" id="UP001500221"/>
    </source>
</evidence>
<proteinExistence type="predicted"/>
<feature type="signal peptide" evidence="2">
    <location>
        <begin position="1"/>
        <end position="24"/>
    </location>
</feature>
<evidence type="ECO:0000256" key="2">
    <source>
        <dbReference type="SAM" id="SignalP"/>
    </source>
</evidence>
<dbReference type="Gene3D" id="2.150.10.10">
    <property type="entry name" value="Serralysin-like metalloprotease, C-terminal"/>
    <property type="match status" value="1"/>
</dbReference>
<dbReference type="Proteomes" id="UP001500221">
    <property type="component" value="Unassembled WGS sequence"/>
</dbReference>
<feature type="region of interest" description="Disordered" evidence="1">
    <location>
        <begin position="416"/>
        <end position="452"/>
    </location>
</feature>
<comment type="caution">
    <text evidence="3">The sequence shown here is derived from an EMBL/GenBank/DDBJ whole genome shotgun (WGS) entry which is preliminary data.</text>
</comment>
<name>A0ABP9PEW7_9ACTN</name>
<feature type="chain" id="PRO_5047243810" description="Calcium-binding protein" evidence="2">
    <location>
        <begin position="25"/>
        <end position="464"/>
    </location>
</feature>
<dbReference type="Pfam" id="PF00353">
    <property type="entry name" value="HemolysinCabind"/>
    <property type="match status" value="3"/>
</dbReference>
<sequence length="464" mass="46841">MLGGAGFAVVLTAGLATVSLPQAAAVESCRGRPATHVGRTGHELTGTAGSDVMVSNGAFQVTAGDGDDIVCVTGDFGSPEVYAGTGEDAVVVELVDYADTYTSLGPGDDTFVGGDGPDVVGAVVRAFVDEGGDDTIRTRGGDDVVAVGTRRAGPAVTADVDLGAGNDLLRVDQSGALATSSLRGGGGQDVLSAWVGPETTQAAIDLPARRATADGRVVASGWEGFEAFVSTQANRGAGGTERGARLVVVGTAGDDVVRSDSAVRTTGDLRGGDDVISVVGETDLDLGPGDDWARVEQVGTGAGRIDGGTGRDRIGASAPYARPWLDLGRRTLTRVGRPAPAVAVVGFEDGDVYSSAGRLTGDGLENVLRAQCGRIDGGGGDDVLTQRRFVATTSTDPFAALTTVPDTGRSTCAAFRADGGPGDDRLGGSDGNDVLLGGPGRDRANGYAGRDRCEAEVRRGCEPR</sequence>
<dbReference type="PRINTS" id="PR00313">
    <property type="entry name" value="CABNDNGRPT"/>
</dbReference>
<feature type="compositionally biased region" description="Basic and acidic residues" evidence="1">
    <location>
        <begin position="440"/>
        <end position="452"/>
    </location>
</feature>
<keyword evidence="2" id="KW-0732">Signal</keyword>
<protein>
    <recommendedName>
        <fullName evidence="5">Calcium-binding protein</fullName>
    </recommendedName>
</protein>
<accession>A0ABP9PEW7</accession>
<dbReference type="EMBL" id="BAABKG010000002">
    <property type="protein sequence ID" value="GAA5145330.1"/>
    <property type="molecule type" value="Genomic_DNA"/>
</dbReference>
<reference evidence="4" key="1">
    <citation type="journal article" date="2019" name="Int. J. Syst. Evol. Microbiol.">
        <title>The Global Catalogue of Microorganisms (GCM) 10K type strain sequencing project: providing services to taxonomists for standard genome sequencing and annotation.</title>
        <authorList>
            <consortium name="The Broad Institute Genomics Platform"/>
            <consortium name="The Broad Institute Genome Sequencing Center for Infectious Disease"/>
            <person name="Wu L."/>
            <person name="Ma J."/>
        </authorList>
    </citation>
    <scope>NUCLEOTIDE SEQUENCE [LARGE SCALE GENOMIC DNA]</scope>
    <source>
        <strain evidence="4">JCM 18459</strain>
    </source>
</reference>
<evidence type="ECO:0000313" key="3">
    <source>
        <dbReference type="EMBL" id="GAA5145330.1"/>
    </source>
</evidence>
<keyword evidence="4" id="KW-1185">Reference proteome</keyword>
<gene>
    <name evidence="3" type="ORF">GCM10023340_14470</name>
</gene>
<evidence type="ECO:0008006" key="5">
    <source>
        <dbReference type="Google" id="ProtNLM"/>
    </source>
</evidence>
<dbReference type="PROSITE" id="PS00330">
    <property type="entry name" value="HEMOLYSIN_CALCIUM"/>
    <property type="match status" value="1"/>
</dbReference>
<organism evidence="3 4">
    <name type="scientific">Nocardioides marinquilinus</name>
    <dbReference type="NCBI Taxonomy" id="1210400"/>
    <lineage>
        <taxon>Bacteria</taxon>
        <taxon>Bacillati</taxon>
        <taxon>Actinomycetota</taxon>
        <taxon>Actinomycetes</taxon>
        <taxon>Propionibacteriales</taxon>
        <taxon>Nocardioidaceae</taxon>
        <taxon>Nocardioides</taxon>
    </lineage>
</organism>
<evidence type="ECO:0000256" key="1">
    <source>
        <dbReference type="SAM" id="MobiDB-lite"/>
    </source>
</evidence>
<dbReference type="InterPro" id="IPR001343">
    <property type="entry name" value="Hemolysn_Ca-bd"/>
</dbReference>
<dbReference type="InterPro" id="IPR018511">
    <property type="entry name" value="Hemolysin-typ_Ca-bd_CS"/>
</dbReference>
<dbReference type="InterPro" id="IPR011049">
    <property type="entry name" value="Serralysin-like_metalloprot_C"/>
</dbReference>
<dbReference type="Gene3D" id="2.160.20.160">
    <property type="match status" value="1"/>
</dbReference>